<dbReference type="SUPFAM" id="SSF51445">
    <property type="entry name" value="(Trans)glycosidases"/>
    <property type="match status" value="1"/>
</dbReference>
<dbReference type="EMBL" id="BRLB01000011">
    <property type="protein sequence ID" value="GKX30663.1"/>
    <property type="molecule type" value="Genomic_DNA"/>
</dbReference>
<dbReference type="RefSeq" id="WP_281817051.1">
    <property type="nucleotide sequence ID" value="NZ_BRLB01000011.1"/>
</dbReference>
<reference evidence="2" key="1">
    <citation type="submission" date="2022-06" db="EMBL/GenBank/DDBJ databases">
        <title>Vallitalea longa sp. nov., an anaerobic bacterium isolated from marine sediment.</title>
        <authorList>
            <person name="Hirano S."/>
            <person name="Terahara T."/>
            <person name="Mori K."/>
            <person name="Hamada M."/>
            <person name="Matsumoto R."/>
            <person name="Kobayashi T."/>
        </authorList>
    </citation>
    <scope>NUCLEOTIDE SEQUENCE</scope>
    <source>
        <strain evidence="2">SH18-1</strain>
    </source>
</reference>
<dbReference type="Proteomes" id="UP001144256">
    <property type="component" value="Unassembled WGS sequence"/>
</dbReference>
<protein>
    <submittedName>
        <fullName evidence="2">Alpha-amylase</fullName>
    </submittedName>
</protein>
<evidence type="ECO:0000313" key="2">
    <source>
        <dbReference type="EMBL" id="GKX30663.1"/>
    </source>
</evidence>
<dbReference type="PANTHER" id="PTHR47786">
    <property type="entry name" value="ALPHA-1,4-GLUCAN:MALTOSE-1-PHOSPHATE MALTOSYLTRANSFERASE"/>
    <property type="match status" value="1"/>
</dbReference>
<accession>A0A9W6DGP7</accession>
<name>A0A9W6DGP7_9FIRM</name>
<dbReference type="InterPro" id="IPR017853">
    <property type="entry name" value="GH"/>
</dbReference>
<dbReference type="AlphaFoldDB" id="A0A9W6DGP7"/>
<dbReference type="Gene3D" id="3.20.20.80">
    <property type="entry name" value="Glycosidases"/>
    <property type="match status" value="1"/>
</dbReference>
<dbReference type="InterPro" id="IPR006047">
    <property type="entry name" value="GH13_cat_dom"/>
</dbReference>
<sequence>MKIHQTLLLFILCIVILLTSCGNSSVNKNWFDDAVIYEVNLRQYTKEGTISAFKNHLPRLQELGVKVLWFMPIYPISKVKRNGSLGSYYSVQDYKAVNPEFGTFEEFKNLVQECHELGFKVILDWVPNHTGWDNEWVYDHPEWYTQMDGKIIQPAGTNWTDVADLNYNNLEMQKAMIDALSYWITEADIDGYRCDVAGKVPVDFWNKAITELNCIKPVFMLAEDGDNMSLLSNGFTANYGWPLLGAINKSSDGNGRALTIKRELLRVPVIYPDGTLPMNFLTNHDENSWNGTTTERLGSSVDAMNVLIFTSPGLPLIYSGQEASLNKRLEFFDKDEIDWSDLSKQDFYKNLIQLKKENPALWNNNIQGKLTFINTSNKQLLIFIRKKDDNTVITTINLSNKTINATCEFGEYAGEYNDYFNDEKISLSAEYNIDMTPFSYFVFVK</sequence>
<dbReference type="InterPro" id="IPR013780">
    <property type="entry name" value="Glyco_hydro_b"/>
</dbReference>
<comment type="caution">
    <text evidence="2">The sequence shown here is derived from an EMBL/GenBank/DDBJ whole genome shotgun (WGS) entry which is preliminary data.</text>
</comment>
<dbReference type="GO" id="GO:0005975">
    <property type="term" value="P:carbohydrate metabolic process"/>
    <property type="evidence" value="ECO:0007669"/>
    <property type="project" value="InterPro"/>
</dbReference>
<gene>
    <name evidence="2" type="ORF">SH1V18_31430</name>
</gene>
<proteinExistence type="predicted"/>
<organism evidence="2 3">
    <name type="scientific">Vallitalea longa</name>
    <dbReference type="NCBI Taxonomy" id="2936439"/>
    <lineage>
        <taxon>Bacteria</taxon>
        <taxon>Bacillati</taxon>
        <taxon>Bacillota</taxon>
        <taxon>Clostridia</taxon>
        <taxon>Lachnospirales</taxon>
        <taxon>Vallitaleaceae</taxon>
        <taxon>Vallitalea</taxon>
    </lineage>
</organism>
<dbReference type="SMART" id="SM00642">
    <property type="entry name" value="Aamy"/>
    <property type="match status" value="1"/>
</dbReference>
<dbReference type="SUPFAM" id="SSF51011">
    <property type="entry name" value="Glycosyl hydrolase domain"/>
    <property type="match status" value="1"/>
</dbReference>
<dbReference type="PROSITE" id="PS51257">
    <property type="entry name" value="PROKAR_LIPOPROTEIN"/>
    <property type="match status" value="1"/>
</dbReference>
<dbReference type="Pfam" id="PF00128">
    <property type="entry name" value="Alpha-amylase"/>
    <property type="match status" value="1"/>
</dbReference>
<keyword evidence="3" id="KW-1185">Reference proteome</keyword>
<dbReference type="CDD" id="cd11313">
    <property type="entry name" value="AmyAc_arch_bac_AmyA"/>
    <property type="match status" value="1"/>
</dbReference>
<evidence type="ECO:0000259" key="1">
    <source>
        <dbReference type="SMART" id="SM00642"/>
    </source>
</evidence>
<dbReference type="PANTHER" id="PTHR47786:SF2">
    <property type="entry name" value="GLYCOSYL HYDROLASE FAMILY 13 CATALYTIC DOMAIN-CONTAINING PROTEIN"/>
    <property type="match status" value="1"/>
</dbReference>
<evidence type="ECO:0000313" key="3">
    <source>
        <dbReference type="Proteomes" id="UP001144256"/>
    </source>
</evidence>
<dbReference type="Gene3D" id="2.60.40.1180">
    <property type="entry name" value="Golgi alpha-mannosidase II"/>
    <property type="match status" value="1"/>
</dbReference>
<feature type="domain" description="Glycosyl hydrolase family 13 catalytic" evidence="1">
    <location>
        <begin position="47"/>
        <end position="355"/>
    </location>
</feature>